<dbReference type="Proteomes" id="UP000001823">
    <property type="component" value="Chromosome"/>
</dbReference>
<name>A0A0H2YUR6_CLOP1</name>
<sequence>MKFRFLYVGDKILSHREEGLFRVLNCEEYSLNKKVLDYKEICNRKKYKNGFSEEKFNRIYLSKRGSVINFYSLGSKEFNETYLNDTNRFKDLLDLNKNSENEEIKIIFFDLFNKDANKDQLFITSFMNKLGEILKYINWDKILIIFNEEIIFNKVTNIDSRFRECSLVLNNYDVNLNEFIHILIDFLLLKDDLGDKWTEYRKKIANSKLTLGKVKGEDFSGDVIMRILGEFSKIQRDNLFKLILMSKEGINLNEIALIEDALKEYISLDSKLIIKQLTKDFFNDEVRYILLSK</sequence>
<reference evidence="1 2" key="1">
    <citation type="journal article" date="2006" name="Genome Res.">
        <title>Skewed genomic variability in strains of the toxigenic bacterial pathogen, Clostridium perfringens.</title>
        <authorList>
            <person name="Myers G.S."/>
            <person name="Rasko D.A."/>
            <person name="Cheung J.K."/>
            <person name="Ravel J."/>
            <person name="Seshadri R."/>
            <person name="Deboy R.T."/>
            <person name="Ren Q."/>
            <person name="Varga J."/>
            <person name="Awad M.M."/>
            <person name="Brinkac L.M."/>
            <person name="Daugherty S.C."/>
            <person name="Haft D.H."/>
            <person name="Dodson R.J."/>
            <person name="Madupu R."/>
            <person name="Nelson W.C."/>
            <person name="Rosovitz M.J."/>
            <person name="Sullivan S.A."/>
            <person name="Khouri H."/>
            <person name="Dimitrov G.I."/>
            <person name="Watkins K.L."/>
            <person name="Mulligan S."/>
            <person name="Benton J."/>
            <person name="Radune D."/>
            <person name="Fisher D.J."/>
            <person name="Atkins H.S."/>
            <person name="Hiscox T."/>
            <person name="Jost B.H."/>
            <person name="Billington S.J."/>
            <person name="Songer J.G."/>
            <person name="McClane B.A."/>
            <person name="Titball R.W."/>
            <person name="Rood J.I."/>
            <person name="Melville S.B."/>
            <person name="Paulsen I.T."/>
        </authorList>
    </citation>
    <scope>NUCLEOTIDE SEQUENCE [LARGE SCALE GENOMIC DNA]</scope>
    <source>
        <strain evidence="2">ATCC 13124 / DSM 756 / JCM 1290 / NCIMB 6125 / NCTC 8237 / S 107 / Type A</strain>
    </source>
</reference>
<accession>A0A0H2YUR6</accession>
<dbReference type="RefSeq" id="WP_003478774.1">
    <property type="nucleotide sequence ID" value="NC_008261.1"/>
</dbReference>
<dbReference type="PaxDb" id="195103-CPF_0508"/>
<dbReference type="AlphaFoldDB" id="A0A0H2YUR6"/>
<dbReference type="HOGENOM" id="CLU_948989_0_0_9"/>
<protein>
    <submittedName>
        <fullName evidence="1">Uncharacterized protein</fullName>
    </submittedName>
</protein>
<keyword evidence="2" id="KW-1185">Reference proteome</keyword>
<evidence type="ECO:0000313" key="1">
    <source>
        <dbReference type="EMBL" id="ABG84848.1"/>
    </source>
</evidence>
<dbReference type="EMBL" id="CP000246">
    <property type="protein sequence ID" value="ABG84848.1"/>
    <property type="molecule type" value="Genomic_DNA"/>
</dbReference>
<dbReference type="KEGG" id="cpf:CPF_0508"/>
<organism evidence="1 2">
    <name type="scientific">Clostridium perfringens (strain ATCC 13124 / DSM 756 / JCM 1290 / NCIMB 6125 / NCTC 8237 / Type A)</name>
    <dbReference type="NCBI Taxonomy" id="195103"/>
    <lineage>
        <taxon>Bacteria</taxon>
        <taxon>Bacillati</taxon>
        <taxon>Bacillota</taxon>
        <taxon>Clostridia</taxon>
        <taxon>Eubacteriales</taxon>
        <taxon>Clostridiaceae</taxon>
        <taxon>Clostridium</taxon>
    </lineage>
</organism>
<gene>
    <name evidence="1" type="ordered locus">CPF_0508</name>
</gene>
<proteinExistence type="predicted"/>
<evidence type="ECO:0000313" key="2">
    <source>
        <dbReference type="Proteomes" id="UP000001823"/>
    </source>
</evidence>